<evidence type="ECO:0000313" key="3">
    <source>
        <dbReference type="Proteomes" id="UP000032414"/>
    </source>
</evidence>
<dbReference type="EMBL" id="LN614830">
    <property type="protein sequence ID" value="CEG59727.1"/>
    <property type="molecule type" value="Genomic_DNA"/>
</dbReference>
<organism evidence="1 3">
    <name type="scientific">Legionella micdadei</name>
    <name type="common">Tatlockia micdadei</name>
    <dbReference type="NCBI Taxonomy" id="451"/>
    <lineage>
        <taxon>Bacteria</taxon>
        <taxon>Pseudomonadati</taxon>
        <taxon>Pseudomonadota</taxon>
        <taxon>Gammaproteobacteria</taxon>
        <taxon>Legionellales</taxon>
        <taxon>Legionellaceae</taxon>
        <taxon>Legionella</taxon>
    </lineage>
</organism>
<evidence type="ECO:0000313" key="4">
    <source>
        <dbReference type="Proteomes" id="UP000182998"/>
    </source>
</evidence>
<proteinExistence type="predicted"/>
<sequence length="147" mass="16402">MNKKILGMIVFFFALVLGQISFADSSDCGKGIKDLVESLNLDDSQKAKIKPILDQLKSTVSDKAGQMDSLRKQISQQVTSGNMDQSTVDNLVDQKTKLIGDIMKAKIAATNQIMGILNDTQKAQLQKKIQDFEEKMSEKYKKCHDED</sequence>
<dbReference type="GO" id="GO:0042597">
    <property type="term" value="C:periplasmic space"/>
    <property type="evidence" value="ECO:0007669"/>
    <property type="project" value="InterPro"/>
</dbReference>
<reference evidence="2 4" key="3">
    <citation type="submission" date="2016-10" db="EMBL/GenBank/DDBJ databases">
        <authorList>
            <person name="Varghese N."/>
            <person name="Submissions S."/>
        </authorList>
    </citation>
    <scope>NUCLEOTIDE SEQUENCE [LARGE SCALE GENOMIC DNA]</scope>
    <source>
        <strain evidence="2 4">ATCC 33218</strain>
    </source>
</reference>
<gene>
    <name evidence="1" type="ORF">LMI_0367</name>
    <name evidence="2" type="ORF">SAMN02982997_03000</name>
</gene>
<dbReference type="Proteomes" id="UP000182998">
    <property type="component" value="Unassembled WGS sequence"/>
</dbReference>
<evidence type="ECO:0000313" key="2">
    <source>
        <dbReference type="EMBL" id="SCY80792.1"/>
    </source>
</evidence>
<dbReference type="EMBL" id="FMVN01000023">
    <property type="protein sequence ID" value="SCY80792.1"/>
    <property type="molecule type" value="Genomic_DNA"/>
</dbReference>
<dbReference type="Gene3D" id="1.20.120.1490">
    <property type="match status" value="1"/>
</dbReference>
<dbReference type="Pfam" id="PF07813">
    <property type="entry name" value="LTXXQ"/>
    <property type="match status" value="1"/>
</dbReference>
<name>A0A098GCL5_LEGMI</name>
<dbReference type="KEGG" id="tmc:LMI_0367"/>
<reference evidence="1" key="2">
    <citation type="submission" date="2014-09" db="EMBL/GenBank/DDBJ databases">
        <authorList>
            <person name="GOMEZ-VALERO Laura"/>
        </authorList>
    </citation>
    <scope>NUCLEOTIDE SEQUENCE</scope>
    <source>
        <strain evidence="1">ATCC33218</strain>
    </source>
</reference>
<dbReference type="Proteomes" id="UP000032414">
    <property type="component" value="Chromosome I"/>
</dbReference>
<accession>A0A098GCL5</accession>
<dbReference type="CDD" id="cd09916">
    <property type="entry name" value="CpxP_like"/>
    <property type="match status" value="1"/>
</dbReference>
<dbReference type="OrthoDB" id="5652263at2"/>
<evidence type="ECO:0000313" key="1">
    <source>
        <dbReference type="EMBL" id="CEG59727.1"/>
    </source>
</evidence>
<protein>
    <submittedName>
        <fullName evidence="2">LTXXQ motif family protein</fullName>
    </submittedName>
</protein>
<dbReference type="RefSeq" id="WP_045098266.1">
    <property type="nucleotide sequence ID" value="NZ_CP020614.1"/>
</dbReference>
<keyword evidence="4" id="KW-1185">Reference proteome</keyword>
<dbReference type="STRING" id="451.B6N58_01740"/>
<dbReference type="InterPro" id="IPR012899">
    <property type="entry name" value="LTXXQ"/>
</dbReference>
<dbReference type="PATRIC" id="fig|451.8.peg.2006"/>
<dbReference type="HOGENOM" id="CLU_1765731_0_0_6"/>
<dbReference type="AlphaFoldDB" id="A0A098GCL5"/>
<reference evidence="3" key="1">
    <citation type="submission" date="2014-09" db="EMBL/GenBank/DDBJ databases">
        <authorList>
            <person name="Gomez-Valero L."/>
        </authorList>
    </citation>
    <scope>NUCLEOTIDE SEQUENCE [LARGE SCALE GENOMIC DNA]</scope>
    <source>
        <strain evidence="3">ATCC33218</strain>
    </source>
</reference>